<dbReference type="EMBL" id="SZYD01000002">
    <property type="protein sequence ID" value="KAD7117989.1"/>
    <property type="molecule type" value="Genomic_DNA"/>
</dbReference>
<sequence>MVYSFVFCAEKKRQFKGDSPSYRVHVKKKPNKTALGQLEWHQKRSEGGGCEARCEQQQGCSADPELQQSSFDEQQDLKLHKGFQMNSKC</sequence>
<dbReference type="Proteomes" id="UP000326396">
    <property type="component" value="Linkage Group LG10"/>
</dbReference>
<dbReference type="AlphaFoldDB" id="A0A5N6PWU5"/>
<proteinExistence type="predicted"/>
<organism evidence="1 2">
    <name type="scientific">Mikania micrantha</name>
    <name type="common">bitter vine</name>
    <dbReference type="NCBI Taxonomy" id="192012"/>
    <lineage>
        <taxon>Eukaryota</taxon>
        <taxon>Viridiplantae</taxon>
        <taxon>Streptophyta</taxon>
        <taxon>Embryophyta</taxon>
        <taxon>Tracheophyta</taxon>
        <taxon>Spermatophyta</taxon>
        <taxon>Magnoliopsida</taxon>
        <taxon>eudicotyledons</taxon>
        <taxon>Gunneridae</taxon>
        <taxon>Pentapetalae</taxon>
        <taxon>asterids</taxon>
        <taxon>campanulids</taxon>
        <taxon>Asterales</taxon>
        <taxon>Asteraceae</taxon>
        <taxon>Asteroideae</taxon>
        <taxon>Heliantheae alliance</taxon>
        <taxon>Eupatorieae</taxon>
        <taxon>Mikania</taxon>
    </lineage>
</organism>
<gene>
    <name evidence="1" type="ORF">E3N88_05257</name>
</gene>
<protein>
    <submittedName>
        <fullName evidence="1">Uncharacterized protein</fullName>
    </submittedName>
</protein>
<reference evidence="1 2" key="1">
    <citation type="submission" date="2019-05" db="EMBL/GenBank/DDBJ databases">
        <title>Mikania micrantha, genome provides insights into the molecular mechanism of rapid growth.</title>
        <authorList>
            <person name="Liu B."/>
        </authorList>
    </citation>
    <scope>NUCLEOTIDE SEQUENCE [LARGE SCALE GENOMIC DNA]</scope>
    <source>
        <strain evidence="1">NLD-2019</strain>
        <tissue evidence="1">Leaf</tissue>
    </source>
</reference>
<comment type="caution">
    <text evidence="1">The sequence shown here is derived from an EMBL/GenBank/DDBJ whole genome shotgun (WGS) entry which is preliminary data.</text>
</comment>
<keyword evidence="2" id="KW-1185">Reference proteome</keyword>
<name>A0A5N6PWU5_9ASTR</name>
<evidence type="ECO:0000313" key="2">
    <source>
        <dbReference type="Proteomes" id="UP000326396"/>
    </source>
</evidence>
<evidence type="ECO:0000313" key="1">
    <source>
        <dbReference type="EMBL" id="KAD7117989.1"/>
    </source>
</evidence>
<accession>A0A5N6PWU5</accession>